<dbReference type="SUPFAM" id="SSF47240">
    <property type="entry name" value="Ferritin-like"/>
    <property type="match status" value="1"/>
</dbReference>
<dbReference type="GO" id="GO:0016491">
    <property type="term" value="F:oxidoreductase activity"/>
    <property type="evidence" value="ECO:0007669"/>
    <property type="project" value="InterPro"/>
</dbReference>
<protein>
    <recommendedName>
        <fullName evidence="2">Diiron oxygenase</fullName>
    </recommendedName>
</protein>
<dbReference type="InterPro" id="IPR009078">
    <property type="entry name" value="Ferritin-like_SF"/>
</dbReference>
<evidence type="ECO:0008006" key="2">
    <source>
        <dbReference type="Google" id="ProtNLM"/>
    </source>
</evidence>
<name>Q6B352_9PROT</name>
<proteinExistence type="predicted"/>
<organism evidence="1">
    <name type="scientific">uncultured proteobacterium QS1</name>
    <dbReference type="NCBI Taxonomy" id="288647"/>
    <lineage>
        <taxon>Bacteria</taxon>
        <taxon>Pseudomonadati</taxon>
        <taxon>Pseudomonadota</taxon>
        <taxon>environmental samples</taxon>
    </lineage>
</organism>
<accession>Q6B352</accession>
<evidence type="ECO:0000313" key="1">
    <source>
        <dbReference type="EMBL" id="AAT90818.1"/>
    </source>
</evidence>
<sequence>MPSQTKNALSISESRKSKVQKLSEVSHHRTMDHATVLPWDQLIDRNQYPKNPEHLWINGTRYCEGLTEEQKLELAWLETARDISMFIWLEQTIPALYMGYITQFHDRIAPELQEYLMVFSKEEIVHTLTFKRFMTKAGLAQWNPPLGLYELLTVTLPRMEPAVGVLFTLLIEWVAELGAMHTSQGEDIEPMTRTMFHAHHHDEARHIAFGRWISESFFETATPEAAAEVRMMSKKIIPVLIDMFTYNPEIAEHTSFEFPIRADDFAKIEEVWRSEHNGRINTERFSKLYAWVDKLGLRA</sequence>
<dbReference type="Pfam" id="PF11583">
    <property type="entry name" value="AurF"/>
    <property type="match status" value="1"/>
</dbReference>
<dbReference type="InterPro" id="IPR012348">
    <property type="entry name" value="RNR-like"/>
</dbReference>
<reference evidence="1" key="1">
    <citation type="journal article" date="2005" name="Appl. Environ. Microbiol.">
        <title>Intracellular screen to identify metagenomic clones that induce or inhibit a quorum-sensing biosensor.</title>
        <authorList>
            <person name="Williamson L.L."/>
            <person name="Borlee B.R."/>
            <person name="Schloss P.D."/>
            <person name="Guan C."/>
            <person name="Allen H.K."/>
            <person name="Handelsman J."/>
        </authorList>
    </citation>
    <scope>NUCLEOTIDE SEQUENCE</scope>
</reference>
<dbReference type="AlphaFoldDB" id="Q6B352"/>
<reference evidence="1" key="2">
    <citation type="submission" date="2006-01" db="EMBL/GenBank/DDBJ databases">
        <authorList>
            <person name="Williamson L.L."/>
            <person name="Borlee B.R."/>
            <person name="Schloss P.D."/>
            <person name="Guan C."/>
            <person name="Handelsman J."/>
        </authorList>
    </citation>
    <scope>NUCLEOTIDE SEQUENCE</scope>
</reference>
<gene>
    <name evidence="1" type="ORF">qs157</name>
</gene>
<dbReference type="Gene3D" id="1.10.620.20">
    <property type="entry name" value="Ribonucleotide Reductase, subunit A"/>
    <property type="match status" value="1"/>
</dbReference>
<dbReference type="InterPro" id="IPR025859">
    <property type="entry name" value="AurF/CmlI"/>
</dbReference>
<dbReference type="EMBL" id="AY688432">
    <property type="protein sequence ID" value="AAT90818.1"/>
    <property type="molecule type" value="Genomic_DNA"/>
</dbReference>